<dbReference type="Proteomes" id="UP000076532">
    <property type="component" value="Unassembled WGS sequence"/>
</dbReference>
<proteinExistence type="predicted"/>
<evidence type="ECO:0000313" key="1">
    <source>
        <dbReference type="EMBL" id="KZP07588.1"/>
    </source>
</evidence>
<accession>A0A165WE89</accession>
<gene>
    <name evidence="1" type="ORF">FIBSPDRAFT_901960</name>
</gene>
<protein>
    <submittedName>
        <fullName evidence="1">Uncharacterized protein</fullName>
    </submittedName>
</protein>
<sequence length="184" mass="19743">MARSGSRWISRDLFCSGEEGAIVESSWKSEMVPGELEPSPGARAKGASGVCAARRLDAACMTLSAFGVVLRVDRRRFDVMRDSMMSGEWETVLRLTLTLGVGISGSSCSIAANMSAPVTESDIGTSMSSSAVSMACRVLGDAGYASSDPLRRRALEPAWPVVCVIAKGYINSRHTFQNDGFWDY</sequence>
<organism evidence="1 2">
    <name type="scientific">Athelia psychrophila</name>
    <dbReference type="NCBI Taxonomy" id="1759441"/>
    <lineage>
        <taxon>Eukaryota</taxon>
        <taxon>Fungi</taxon>
        <taxon>Dikarya</taxon>
        <taxon>Basidiomycota</taxon>
        <taxon>Agaricomycotina</taxon>
        <taxon>Agaricomycetes</taxon>
        <taxon>Agaricomycetidae</taxon>
        <taxon>Atheliales</taxon>
        <taxon>Atheliaceae</taxon>
        <taxon>Athelia</taxon>
    </lineage>
</organism>
<dbReference type="EMBL" id="KV417746">
    <property type="protein sequence ID" value="KZP07588.1"/>
    <property type="molecule type" value="Genomic_DNA"/>
</dbReference>
<name>A0A165WE89_9AGAM</name>
<evidence type="ECO:0000313" key="2">
    <source>
        <dbReference type="Proteomes" id="UP000076532"/>
    </source>
</evidence>
<keyword evidence="2" id="KW-1185">Reference proteome</keyword>
<dbReference type="AlphaFoldDB" id="A0A165WE89"/>
<reference evidence="1 2" key="1">
    <citation type="journal article" date="2016" name="Mol. Biol. Evol.">
        <title>Comparative Genomics of Early-Diverging Mushroom-Forming Fungi Provides Insights into the Origins of Lignocellulose Decay Capabilities.</title>
        <authorList>
            <person name="Nagy L.G."/>
            <person name="Riley R."/>
            <person name="Tritt A."/>
            <person name="Adam C."/>
            <person name="Daum C."/>
            <person name="Floudas D."/>
            <person name="Sun H."/>
            <person name="Yadav J.S."/>
            <person name="Pangilinan J."/>
            <person name="Larsson K.H."/>
            <person name="Matsuura K."/>
            <person name="Barry K."/>
            <person name="Labutti K."/>
            <person name="Kuo R."/>
            <person name="Ohm R.A."/>
            <person name="Bhattacharya S.S."/>
            <person name="Shirouzu T."/>
            <person name="Yoshinaga Y."/>
            <person name="Martin F.M."/>
            <person name="Grigoriev I.V."/>
            <person name="Hibbett D.S."/>
        </authorList>
    </citation>
    <scope>NUCLEOTIDE SEQUENCE [LARGE SCALE GENOMIC DNA]</scope>
    <source>
        <strain evidence="1 2">CBS 109695</strain>
    </source>
</reference>